<dbReference type="InterPro" id="IPR043216">
    <property type="entry name" value="PAP-like"/>
</dbReference>
<accession>A0A3M7QJA4</accession>
<dbReference type="GO" id="GO:0007165">
    <property type="term" value="P:signal transduction"/>
    <property type="evidence" value="ECO:0007669"/>
    <property type="project" value="TreeGrafter"/>
</dbReference>
<evidence type="ECO:0000256" key="4">
    <source>
        <dbReference type="ARBA" id="ARBA00022989"/>
    </source>
</evidence>
<evidence type="ECO:0000256" key="5">
    <source>
        <dbReference type="ARBA" id="ARBA00023136"/>
    </source>
</evidence>
<feature type="transmembrane region" description="Helical" evidence="6">
    <location>
        <begin position="78"/>
        <end position="99"/>
    </location>
</feature>
<feature type="transmembrane region" description="Helical" evidence="6">
    <location>
        <begin position="35"/>
        <end position="58"/>
    </location>
</feature>
<keyword evidence="5 6" id="KW-0472">Membrane</keyword>
<dbReference type="PANTHER" id="PTHR10165">
    <property type="entry name" value="LIPID PHOSPHATE PHOSPHATASE"/>
    <property type="match status" value="1"/>
</dbReference>
<dbReference type="GO" id="GO:0046839">
    <property type="term" value="P:phospholipid dephosphorylation"/>
    <property type="evidence" value="ECO:0007669"/>
    <property type="project" value="TreeGrafter"/>
</dbReference>
<feature type="domain" description="Phosphatidic acid phosphatase type 2/haloperoxidase" evidence="7">
    <location>
        <begin position="86"/>
        <end position="237"/>
    </location>
</feature>
<dbReference type="Gene3D" id="1.20.144.10">
    <property type="entry name" value="Phosphatidic acid phosphatase type 2/haloperoxidase"/>
    <property type="match status" value="1"/>
</dbReference>
<feature type="transmembrane region" description="Helical" evidence="6">
    <location>
        <begin position="168"/>
        <end position="186"/>
    </location>
</feature>
<dbReference type="SUPFAM" id="SSF48317">
    <property type="entry name" value="Acid phosphatase/Vanadium-dependent haloperoxidase"/>
    <property type="match status" value="1"/>
</dbReference>
<dbReference type="CDD" id="cd03384">
    <property type="entry name" value="PAP2_wunen"/>
    <property type="match status" value="1"/>
</dbReference>
<keyword evidence="8" id="KW-0378">Hydrolase</keyword>
<dbReference type="InterPro" id="IPR036938">
    <property type="entry name" value="PAP2/HPO_sf"/>
</dbReference>
<comment type="subcellular location">
    <subcellularLocation>
        <location evidence="1">Membrane</location>
        <topology evidence="1">Multi-pass membrane protein</topology>
    </subcellularLocation>
</comment>
<dbReference type="PANTHER" id="PTHR10165:SF103">
    <property type="entry name" value="PHOSPHOLIPID PHOSPHATASE HOMOLOG 1.2 HOMOLOG"/>
    <property type="match status" value="1"/>
</dbReference>
<evidence type="ECO:0000256" key="2">
    <source>
        <dbReference type="ARBA" id="ARBA00008816"/>
    </source>
</evidence>
<evidence type="ECO:0000313" key="8">
    <source>
        <dbReference type="EMBL" id="RNA11440.1"/>
    </source>
</evidence>
<dbReference type="Pfam" id="PF01569">
    <property type="entry name" value="PAP2"/>
    <property type="match status" value="1"/>
</dbReference>
<name>A0A3M7QJA4_BRAPC</name>
<comment type="caution">
    <text evidence="8">The sequence shown here is derived from an EMBL/GenBank/DDBJ whole genome shotgun (WGS) entry which is preliminary data.</text>
</comment>
<dbReference type="EMBL" id="REGN01005948">
    <property type="protein sequence ID" value="RNA11440.1"/>
    <property type="molecule type" value="Genomic_DNA"/>
</dbReference>
<dbReference type="STRING" id="10195.A0A3M7QJA4"/>
<dbReference type="Proteomes" id="UP000276133">
    <property type="component" value="Unassembled WGS sequence"/>
</dbReference>
<evidence type="ECO:0000256" key="3">
    <source>
        <dbReference type="ARBA" id="ARBA00022692"/>
    </source>
</evidence>
<dbReference type="GO" id="GO:0005886">
    <property type="term" value="C:plasma membrane"/>
    <property type="evidence" value="ECO:0007669"/>
    <property type="project" value="TreeGrafter"/>
</dbReference>
<proteinExistence type="inferred from homology"/>
<protein>
    <submittedName>
        <fullName evidence="8">Lipid phosphate phosphohydrolase 1 isoform X3</fullName>
    </submittedName>
</protein>
<reference evidence="8 9" key="1">
    <citation type="journal article" date="2018" name="Sci. Rep.">
        <title>Genomic signatures of local adaptation to the degree of environmental predictability in rotifers.</title>
        <authorList>
            <person name="Franch-Gras L."/>
            <person name="Hahn C."/>
            <person name="Garcia-Roger E.M."/>
            <person name="Carmona M.J."/>
            <person name="Serra M."/>
            <person name="Gomez A."/>
        </authorList>
    </citation>
    <scope>NUCLEOTIDE SEQUENCE [LARGE SCALE GENOMIC DNA]</scope>
    <source>
        <strain evidence="8">HYR1</strain>
    </source>
</reference>
<evidence type="ECO:0000256" key="1">
    <source>
        <dbReference type="ARBA" id="ARBA00004141"/>
    </source>
</evidence>
<evidence type="ECO:0000256" key="6">
    <source>
        <dbReference type="SAM" id="Phobius"/>
    </source>
</evidence>
<dbReference type="SMART" id="SM00014">
    <property type="entry name" value="acidPPc"/>
    <property type="match status" value="1"/>
</dbReference>
<dbReference type="AlphaFoldDB" id="A0A3M7QJA4"/>
<keyword evidence="3 6" id="KW-0812">Transmembrane</keyword>
<dbReference type="OrthoDB" id="8907274at2759"/>
<keyword evidence="9" id="KW-1185">Reference proteome</keyword>
<gene>
    <name evidence="8" type="ORF">BpHYR1_009884</name>
</gene>
<evidence type="ECO:0000259" key="7">
    <source>
        <dbReference type="SMART" id="SM00014"/>
    </source>
</evidence>
<feature type="transmembrane region" description="Helical" evidence="6">
    <location>
        <begin position="222"/>
        <end position="247"/>
    </location>
</feature>
<comment type="similarity">
    <text evidence="2">Belongs to the PA-phosphatase related phosphoesterase family.</text>
</comment>
<organism evidence="8 9">
    <name type="scientific">Brachionus plicatilis</name>
    <name type="common">Marine rotifer</name>
    <name type="synonym">Brachionus muelleri</name>
    <dbReference type="NCBI Taxonomy" id="10195"/>
    <lineage>
        <taxon>Eukaryota</taxon>
        <taxon>Metazoa</taxon>
        <taxon>Spiralia</taxon>
        <taxon>Gnathifera</taxon>
        <taxon>Rotifera</taxon>
        <taxon>Eurotatoria</taxon>
        <taxon>Monogononta</taxon>
        <taxon>Pseudotrocha</taxon>
        <taxon>Ploima</taxon>
        <taxon>Brachionidae</taxon>
        <taxon>Brachionus</taxon>
    </lineage>
</organism>
<dbReference type="GO" id="GO:0006644">
    <property type="term" value="P:phospholipid metabolic process"/>
    <property type="evidence" value="ECO:0007669"/>
    <property type="project" value="InterPro"/>
</dbReference>
<evidence type="ECO:0000313" key="9">
    <source>
        <dbReference type="Proteomes" id="UP000276133"/>
    </source>
</evidence>
<dbReference type="InterPro" id="IPR000326">
    <property type="entry name" value="PAP2/HPO"/>
</dbReference>
<sequence>MKLRNKFFSRDPKIRYFTCDMSDISFPYKSDTVKFWVVGIYGVLGPLVFIIFVELLNAKIFPFQNKNQQPFYSRLRSLGIYLFHSISLFIFGVSIVLLLTEIGKRWIGRLRPHFLDVCKPNLSQIDCVTNGLSGTIYNSISTGGNFCTGDAGDIEEARLSFPSGHASFSAYTMLFLIIYLEARLFLVRFRYIKALIQLTAFIASFVTSISRISDYHHRGSDVVGGLVLGSIIALFITLILGKILWVVDEEFYYDFDDKFLNQKN</sequence>
<keyword evidence="4 6" id="KW-1133">Transmembrane helix</keyword>
<feature type="transmembrane region" description="Helical" evidence="6">
    <location>
        <begin position="192"/>
        <end position="210"/>
    </location>
</feature>
<dbReference type="GO" id="GO:0008195">
    <property type="term" value="F:phosphatidate phosphatase activity"/>
    <property type="evidence" value="ECO:0007669"/>
    <property type="project" value="TreeGrafter"/>
</dbReference>